<evidence type="ECO:0000313" key="5">
    <source>
        <dbReference type="Proteomes" id="UP000593737"/>
    </source>
</evidence>
<evidence type="ECO:0000313" key="4">
    <source>
        <dbReference type="EMBL" id="QPD04447.1"/>
    </source>
</evidence>
<evidence type="ECO:0000256" key="1">
    <source>
        <dbReference type="ARBA" id="ARBA00008918"/>
    </source>
</evidence>
<dbReference type="KEGG" id="nkf:Nkreftii_002221"/>
<dbReference type="SUPFAM" id="SSF55961">
    <property type="entry name" value="Bet v1-like"/>
    <property type="match status" value="1"/>
</dbReference>
<reference evidence="4 5" key="1">
    <citation type="journal article" date="2020" name="ISME J.">
        <title>Enrichment and physiological characterization of a novel comammox Nitrospira indicates ammonium inhibition of complete nitrification.</title>
        <authorList>
            <person name="Sakoula D."/>
            <person name="Koch H."/>
            <person name="Frank J."/>
            <person name="Jetten M.S.M."/>
            <person name="van Kessel M.A.H.J."/>
            <person name="Lucker S."/>
        </authorList>
    </citation>
    <scope>NUCLEOTIDE SEQUENCE [LARGE SCALE GENOMIC DNA]</scope>
    <source>
        <strain evidence="4">Comreactor17</strain>
    </source>
</reference>
<dbReference type="InterPro" id="IPR023393">
    <property type="entry name" value="START-like_dom_sf"/>
</dbReference>
<organism evidence="4 5">
    <name type="scientific">Candidatus Nitrospira kreftii</name>
    <dbReference type="NCBI Taxonomy" id="2652173"/>
    <lineage>
        <taxon>Bacteria</taxon>
        <taxon>Pseudomonadati</taxon>
        <taxon>Nitrospirota</taxon>
        <taxon>Nitrospiria</taxon>
        <taxon>Nitrospirales</taxon>
        <taxon>Nitrospiraceae</taxon>
        <taxon>Nitrospira</taxon>
    </lineage>
</organism>
<accession>A0A7S8FEQ7</accession>
<dbReference type="Pfam" id="PF11127">
    <property type="entry name" value="YgaP-like_TM"/>
    <property type="match status" value="1"/>
</dbReference>
<gene>
    <name evidence="4" type="ORF">Nkreftii_002221</name>
</gene>
<protein>
    <recommendedName>
        <fullName evidence="6">Cyclase/dehydrase</fullName>
    </recommendedName>
</protein>
<dbReference type="PANTHER" id="PTHR33824">
    <property type="entry name" value="POLYKETIDE CYCLASE/DEHYDRASE AND LIPID TRANSPORT SUPERFAMILY PROTEIN"/>
    <property type="match status" value="1"/>
</dbReference>
<dbReference type="EMBL" id="CP047423">
    <property type="protein sequence ID" value="QPD04447.1"/>
    <property type="molecule type" value="Genomic_DNA"/>
</dbReference>
<comment type="similarity">
    <text evidence="1">Belongs to the ribosome association toxin RatA family.</text>
</comment>
<dbReference type="Gene3D" id="3.30.530.20">
    <property type="match status" value="1"/>
</dbReference>
<dbReference type="CDD" id="cd07817">
    <property type="entry name" value="SRPBCC_8"/>
    <property type="match status" value="1"/>
</dbReference>
<dbReference type="Proteomes" id="UP000593737">
    <property type="component" value="Chromosome"/>
</dbReference>
<dbReference type="AlphaFoldDB" id="A0A7S8FEQ7"/>
<dbReference type="InterPro" id="IPR047137">
    <property type="entry name" value="ORF3"/>
</dbReference>
<feature type="domain" description="Coenzyme Q-binding protein COQ10 START" evidence="2">
    <location>
        <begin position="123"/>
        <end position="247"/>
    </location>
</feature>
<dbReference type="InterPro" id="IPR005031">
    <property type="entry name" value="COQ10_START"/>
</dbReference>
<dbReference type="PANTHER" id="PTHR33824:SF7">
    <property type="entry name" value="POLYKETIDE CYCLASE_DEHYDRASE AND LIPID TRANSPORT SUPERFAMILY PROTEIN"/>
    <property type="match status" value="1"/>
</dbReference>
<name>A0A7S8FEQ7_9BACT</name>
<dbReference type="InterPro" id="IPR021309">
    <property type="entry name" value="YgaP-like_TM"/>
</dbReference>
<dbReference type="Pfam" id="PF03364">
    <property type="entry name" value="Polyketide_cyc"/>
    <property type="match status" value="1"/>
</dbReference>
<proteinExistence type="inferred from homology"/>
<evidence type="ECO:0008006" key="6">
    <source>
        <dbReference type="Google" id="ProtNLM"/>
    </source>
</evidence>
<sequence>MNANVTGRKEYRTHTQDLGWSEERAECDEYRTNIGDGQRVLSGLVGMGCLVAAWSRRRWSGAALTMVGLGFLHRAISGYCPAFGAMGIDMSGHNQERPGDTNRLGRRKVHTDRASRIRQSIQINRPPHEMYRYWRSLENLPRIMNHLDSVQVINDRLSHWTVNTLPGSPKLEWDAEIINDVENQRIGWRSLKGADVDNAGSVEFKPIAEGNRTALTVTLQYDPPGGKVGTAIVKWFGEDPEIQLAEDLQRFKEQMEMGVSSSSGRKV</sequence>
<feature type="domain" description="Inner membrane protein YgaP-like transmembrane" evidence="3">
    <location>
        <begin position="31"/>
        <end position="89"/>
    </location>
</feature>
<evidence type="ECO:0000259" key="3">
    <source>
        <dbReference type="Pfam" id="PF11127"/>
    </source>
</evidence>
<evidence type="ECO:0000259" key="2">
    <source>
        <dbReference type="Pfam" id="PF03364"/>
    </source>
</evidence>